<feature type="transmembrane region" description="Helical" evidence="9">
    <location>
        <begin position="191"/>
        <end position="219"/>
    </location>
</feature>
<sequence>MYNNNNEQLIKYSKLCMIISGSWKLPLSNSRFSTNIYFCYAFLIQGLYYIFISALFIKFVQLILMRVELDMVIWSSSYLVAGLAGWIQISMFQRNKIPEMFQDIINLEKDIWLSVDEDVKSLYLKKCIFCQKLSLAIAGNTAFGVISFFAVSLKNYIESDHTAIKEDDPLYFFMYPVWLPYKEPKHMTSAIFINAVFAFEGIVIYSVCHIIFATLMVYAATHLELLHVKINKLNWNSVDGEERGFYNLREIATEHSSLEKFIKNLNAKTKNVVLVDYILNSINVASISLKVINAETQSQLFSAIAYLMILVLHVFISGWLANEIKVQSLATADALYQTNWYNQNEKTRRTFHITLMRSQRPLIISKGPFGEMNTETALTTLRVAYSYITLMQNYK</sequence>
<dbReference type="AlphaFoldDB" id="A0A8F4MYT4"/>
<keyword evidence="7 9" id="KW-0675">Receptor</keyword>
<evidence type="ECO:0000256" key="9">
    <source>
        <dbReference type="RuleBase" id="RU351113"/>
    </source>
</evidence>
<dbReference type="GO" id="GO:0005886">
    <property type="term" value="C:plasma membrane"/>
    <property type="evidence" value="ECO:0007669"/>
    <property type="project" value="UniProtKB-SubCell"/>
</dbReference>
<dbReference type="GO" id="GO:0007165">
    <property type="term" value="P:signal transduction"/>
    <property type="evidence" value="ECO:0007669"/>
    <property type="project" value="UniProtKB-KW"/>
</dbReference>
<keyword evidence="3 9" id="KW-0812">Transmembrane</keyword>
<dbReference type="GO" id="GO:0004984">
    <property type="term" value="F:olfactory receptor activity"/>
    <property type="evidence" value="ECO:0007669"/>
    <property type="project" value="InterPro"/>
</dbReference>
<dbReference type="PANTHER" id="PTHR21137">
    <property type="entry name" value="ODORANT RECEPTOR"/>
    <property type="match status" value="1"/>
</dbReference>
<evidence type="ECO:0000256" key="5">
    <source>
        <dbReference type="ARBA" id="ARBA00022989"/>
    </source>
</evidence>
<dbReference type="EMBL" id="MW419327">
    <property type="protein sequence ID" value="QXE93192.1"/>
    <property type="molecule type" value="mRNA"/>
</dbReference>
<keyword evidence="6 9" id="KW-0472">Membrane</keyword>
<keyword evidence="8 9" id="KW-0807">Transducer</keyword>
<name>A0A8F4MYT4_EUCSC</name>
<comment type="subcellular location">
    <subcellularLocation>
        <location evidence="9">Cell membrane</location>
        <topology evidence="9">Multi-pass membrane protein</topology>
    </subcellularLocation>
    <subcellularLocation>
        <location evidence="1">Membrane</location>
        <topology evidence="1">Multi-pass membrane protein</topology>
    </subcellularLocation>
</comment>
<protein>
    <recommendedName>
        <fullName evidence="9">Odorant receptor</fullName>
    </recommendedName>
</protein>
<keyword evidence="2 9" id="KW-0716">Sensory transduction</keyword>
<accession>A0A8F4MYT4</accession>
<evidence type="ECO:0000256" key="7">
    <source>
        <dbReference type="ARBA" id="ARBA00023170"/>
    </source>
</evidence>
<feature type="transmembrane region" description="Helical" evidence="9">
    <location>
        <begin position="72"/>
        <end position="92"/>
    </location>
</feature>
<feature type="transmembrane region" description="Helical" evidence="9">
    <location>
        <begin position="300"/>
        <end position="321"/>
    </location>
</feature>
<dbReference type="GO" id="GO:0005549">
    <property type="term" value="F:odorant binding"/>
    <property type="evidence" value="ECO:0007669"/>
    <property type="project" value="InterPro"/>
</dbReference>
<evidence type="ECO:0000256" key="2">
    <source>
        <dbReference type="ARBA" id="ARBA00022606"/>
    </source>
</evidence>
<evidence type="ECO:0000256" key="6">
    <source>
        <dbReference type="ARBA" id="ARBA00023136"/>
    </source>
</evidence>
<feature type="transmembrane region" description="Helical" evidence="9">
    <location>
        <begin position="37"/>
        <end position="60"/>
    </location>
</feature>
<evidence type="ECO:0000256" key="1">
    <source>
        <dbReference type="ARBA" id="ARBA00004141"/>
    </source>
</evidence>
<reference evidence="10" key="1">
    <citation type="submission" date="2020-12" db="EMBL/GenBank/DDBJ databases">
        <authorList>
            <person name="Wen X."/>
        </authorList>
    </citation>
    <scope>NUCLEOTIDE SEQUENCE</scope>
</reference>
<keyword evidence="4 9" id="KW-0552">Olfaction</keyword>
<feature type="transmembrane region" description="Helical" evidence="9">
    <location>
        <begin position="133"/>
        <end position="153"/>
    </location>
</feature>
<evidence type="ECO:0000256" key="3">
    <source>
        <dbReference type="ARBA" id="ARBA00022692"/>
    </source>
</evidence>
<keyword evidence="5 9" id="KW-1133">Transmembrane helix</keyword>
<organism evidence="10">
    <name type="scientific">Eucryptorrhynchus scrobiculatus</name>
    <name type="common">Snout weevil</name>
    <name type="synonym">Eucryptorrhynchus chinensis</name>
    <dbReference type="NCBI Taxonomy" id="1552824"/>
    <lineage>
        <taxon>Eukaryota</taxon>
        <taxon>Metazoa</taxon>
        <taxon>Ecdysozoa</taxon>
        <taxon>Arthropoda</taxon>
        <taxon>Hexapoda</taxon>
        <taxon>Insecta</taxon>
        <taxon>Pterygota</taxon>
        <taxon>Neoptera</taxon>
        <taxon>Endopterygota</taxon>
        <taxon>Coleoptera</taxon>
        <taxon>Polyphaga</taxon>
        <taxon>Cucujiformia</taxon>
        <taxon>Curculionidae</taxon>
        <taxon>Cryptorhynchinae</taxon>
        <taxon>Eucryptorrhynchus</taxon>
    </lineage>
</organism>
<dbReference type="Pfam" id="PF02949">
    <property type="entry name" value="7tm_6"/>
    <property type="match status" value="1"/>
</dbReference>
<comment type="caution">
    <text evidence="9">Lacks conserved residue(s) required for the propagation of feature annotation.</text>
</comment>
<evidence type="ECO:0000256" key="4">
    <source>
        <dbReference type="ARBA" id="ARBA00022725"/>
    </source>
</evidence>
<evidence type="ECO:0000313" key="10">
    <source>
        <dbReference type="EMBL" id="QXE93192.1"/>
    </source>
</evidence>
<proteinExistence type="evidence at transcript level"/>
<comment type="similarity">
    <text evidence="9">Belongs to the insect chemoreceptor superfamily. Heteromeric odorant receptor channel (TC 1.A.69) family.</text>
</comment>
<dbReference type="InterPro" id="IPR004117">
    <property type="entry name" value="7tm6_olfct_rcpt"/>
</dbReference>
<dbReference type="PANTHER" id="PTHR21137:SF40">
    <property type="entry name" value="ODORANT RECEPTOR 56A"/>
    <property type="match status" value="1"/>
</dbReference>
<evidence type="ECO:0000256" key="8">
    <source>
        <dbReference type="ARBA" id="ARBA00023224"/>
    </source>
</evidence>